<dbReference type="EMBL" id="BAGZ01000005">
    <property type="protein sequence ID" value="GAB77533.1"/>
    <property type="molecule type" value="Genomic_DNA"/>
</dbReference>
<sequence length="92" mass="10486">MKDYTVRVKRIATGWMAQCVEVPGAISEMQSLEEVEDHQREAIAFVEDISPSQIGTLTINGEPVTEEMIAAWAEEAERGYDVEMLRARRRCR</sequence>
<dbReference type="SUPFAM" id="SSF143100">
    <property type="entry name" value="TTHA1013/TTHA0281-like"/>
    <property type="match status" value="1"/>
</dbReference>
<accession>K6V5Q9</accession>
<dbReference type="AlphaFoldDB" id="K6V5Q9"/>
<dbReference type="STRING" id="100225.SAMN05421595_1370"/>
<comment type="caution">
    <text evidence="1">The sequence shown here is derived from an EMBL/GenBank/DDBJ whole genome shotgun (WGS) entry which is preliminary data.</text>
</comment>
<evidence type="ECO:0008006" key="3">
    <source>
        <dbReference type="Google" id="ProtNLM"/>
    </source>
</evidence>
<keyword evidence="2" id="KW-1185">Reference proteome</keyword>
<evidence type="ECO:0000313" key="1">
    <source>
        <dbReference type="EMBL" id="GAB77533.1"/>
    </source>
</evidence>
<dbReference type="RefSeq" id="WP_006502285.1">
    <property type="nucleotide sequence ID" value="NZ_BAGZ01000005.1"/>
</dbReference>
<proteinExistence type="predicted"/>
<evidence type="ECO:0000313" key="2">
    <source>
        <dbReference type="Proteomes" id="UP000008495"/>
    </source>
</evidence>
<organism evidence="1 2">
    <name type="scientific">Austwickia chelonae NBRC 105200</name>
    <dbReference type="NCBI Taxonomy" id="1184607"/>
    <lineage>
        <taxon>Bacteria</taxon>
        <taxon>Bacillati</taxon>
        <taxon>Actinomycetota</taxon>
        <taxon>Actinomycetes</taxon>
        <taxon>Micrococcales</taxon>
        <taxon>Dermatophilaceae</taxon>
        <taxon>Austwickia</taxon>
    </lineage>
</organism>
<name>K6V5Q9_9MICO</name>
<protein>
    <recommendedName>
        <fullName evidence="3">DUF1902 domain-containing protein</fullName>
    </recommendedName>
</protein>
<dbReference type="InterPro" id="IPR035069">
    <property type="entry name" value="TTHA1013/TTHA0281-like"/>
</dbReference>
<reference evidence="1 2" key="1">
    <citation type="submission" date="2012-08" db="EMBL/GenBank/DDBJ databases">
        <title>Whole genome shotgun sequence of Austwickia chelonae NBRC 105200.</title>
        <authorList>
            <person name="Yoshida I."/>
            <person name="Hosoyama A."/>
            <person name="Tsuchikane K."/>
            <person name="Katsumata H."/>
            <person name="Ando Y."/>
            <person name="Ohji S."/>
            <person name="Hamada M."/>
            <person name="Tamura T."/>
            <person name="Yamazoe A."/>
            <person name="Yamazaki S."/>
            <person name="Fujita N."/>
        </authorList>
    </citation>
    <scope>NUCLEOTIDE SEQUENCE [LARGE SCALE GENOMIC DNA]</scope>
    <source>
        <strain evidence="1 2">NBRC 105200</strain>
    </source>
</reference>
<dbReference type="Proteomes" id="UP000008495">
    <property type="component" value="Unassembled WGS sequence"/>
</dbReference>
<gene>
    <name evidence="1" type="ORF">AUCHE_05_04450</name>
</gene>